<dbReference type="EMBL" id="JARYMX010000005">
    <property type="protein sequence ID" value="KAJ9546672.1"/>
    <property type="molecule type" value="Genomic_DNA"/>
</dbReference>
<proteinExistence type="predicted"/>
<organism evidence="3 4">
    <name type="scientific">Centaurea solstitialis</name>
    <name type="common">yellow star-thistle</name>
    <dbReference type="NCBI Taxonomy" id="347529"/>
    <lineage>
        <taxon>Eukaryota</taxon>
        <taxon>Viridiplantae</taxon>
        <taxon>Streptophyta</taxon>
        <taxon>Embryophyta</taxon>
        <taxon>Tracheophyta</taxon>
        <taxon>Spermatophyta</taxon>
        <taxon>Magnoliopsida</taxon>
        <taxon>eudicotyledons</taxon>
        <taxon>Gunneridae</taxon>
        <taxon>Pentapetalae</taxon>
        <taxon>asterids</taxon>
        <taxon>campanulids</taxon>
        <taxon>Asterales</taxon>
        <taxon>Asteraceae</taxon>
        <taxon>Carduoideae</taxon>
        <taxon>Cardueae</taxon>
        <taxon>Centaureinae</taxon>
        <taxon>Centaurea</taxon>
    </lineage>
</organism>
<dbReference type="PANTHER" id="PTHR42648">
    <property type="entry name" value="TRANSPOSASE, PUTATIVE-RELATED"/>
    <property type="match status" value="1"/>
</dbReference>
<feature type="domain" description="Integrase catalytic" evidence="2">
    <location>
        <begin position="112"/>
        <end position="286"/>
    </location>
</feature>
<dbReference type="Pfam" id="PF13976">
    <property type="entry name" value="gag_pre-integrs"/>
    <property type="match status" value="1"/>
</dbReference>
<dbReference type="Pfam" id="PF00665">
    <property type="entry name" value="rve"/>
    <property type="match status" value="1"/>
</dbReference>
<keyword evidence="4" id="KW-1185">Reference proteome</keyword>
<accession>A0AA38T8C5</accession>
<dbReference type="Pfam" id="PF25597">
    <property type="entry name" value="SH3_retrovirus"/>
    <property type="match status" value="1"/>
</dbReference>
<dbReference type="PANTHER" id="PTHR42648:SF27">
    <property type="entry name" value="RNA-DIRECTED DNA POLYMERASE"/>
    <property type="match status" value="1"/>
</dbReference>
<dbReference type="InterPro" id="IPR057670">
    <property type="entry name" value="SH3_retrovirus"/>
</dbReference>
<protein>
    <recommendedName>
        <fullName evidence="2">Integrase catalytic domain-containing protein</fullName>
    </recommendedName>
</protein>
<evidence type="ECO:0000313" key="4">
    <source>
        <dbReference type="Proteomes" id="UP001172457"/>
    </source>
</evidence>
<evidence type="ECO:0000313" key="3">
    <source>
        <dbReference type="EMBL" id="KAJ9546672.1"/>
    </source>
</evidence>
<evidence type="ECO:0000259" key="2">
    <source>
        <dbReference type="PROSITE" id="PS50994"/>
    </source>
</evidence>
<dbReference type="GO" id="GO:0003676">
    <property type="term" value="F:nucleic acid binding"/>
    <property type="evidence" value="ECO:0007669"/>
    <property type="project" value="InterPro"/>
</dbReference>
<dbReference type="InterPro" id="IPR001584">
    <property type="entry name" value="Integrase_cat-core"/>
</dbReference>
<dbReference type="AlphaFoldDB" id="A0AA38T8C5"/>
<sequence>MIKNVLSFDLLVDQGFYYKYDYKMISVFKDNIFYFKATPVNGLYTVNLQDSSSEIYHISKRSKDIEDQTYLWHCRLGHINKKRVELLLKGGFLGTFNYKPFDNCESCLSGKMTKQPFNKENERATDLLEIIHTDVCGPFSHVARGGYRYFITVTNDFSRYGYVYLMRHKSESFERFKEFQNEVQNQLDRKIKFLRSDRGGEYLSDEFDNHLMECGIVSQLTPPYTPQMNGVKEKSYFTRYGTIDDVSLYATSLILGLCARDRSVHTEQGTNKIGEKTPYEIWKGKKPKLSFLKIWGCEVFVRRPTSENLKPKSDVCIFVGYPKATLGYYFYNPNENKVFVARNGEFLEEKFLSMGDTRKDVDLQIVDENNTTPTVEPEIQPESVEPQSEPIEEVQTQDLRRSSRVRQEPDRYLGFLITQGDGDLNEPTSYGEAVSGSESEQWQEAMKAEMQSMYDNLVWKLTDLPQHCWDFVGSSYQTDTRITVISNLTGLRYTTKPHETNCSKGLGLLPGLLEIDPPVNDQTEFPLAGSNPETLHEQTVREEHDQSETKPDLGSFLTPTCASWQYQIDDTDLRRPLDRHLARYFNFEYEHGYSQLRILKIMFMTIRLPTDW</sequence>
<dbReference type="Proteomes" id="UP001172457">
    <property type="component" value="Chromosome 5"/>
</dbReference>
<evidence type="ECO:0000256" key="1">
    <source>
        <dbReference type="SAM" id="MobiDB-lite"/>
    </source>
</evidence>
<dbReference type="GO" id="GO:0015074">
    <property type="term" value="P:DNA integration"/>
    <property type="evidence" value="ECO:0007669"/>
    <property type="project" value="InterPro"/>
</dbReference>
<dbReference type="InterPro" id="IPR012337">
    <property type="entry name" value="RNaseH-like_sf"/>
</dbReference>
<name>A0AA38T8C5_9ASTR</name>
<dbReference type="InterPro" id="IPR039537">
    <property type="entry name" value="Retrotran_Ty1/copia-like"/>
</dbReference>
<reference evidence="3" key="1">
    <citation type="submission" date="2023-03" db="EMBL/GenBank/DDBJ databases">
        <title>Chromosome-scale reference genome and RAD-based genetic map of yellow starthistle (Centaurea solstitialis) reveal putative structural variation and QTLs associated with invader traits.</title>
        <authorList>
            <person name="Reatini B."/>
            <person name="Cang F.A."/>
            <person name="Jiang Q."/>
            <person name="Mckibben M.T.W."/>
            <person name="Barker M.S."/>
            <person name="Rieseberg L.H."/>
            <person name="Dlugosch K.M."/>
        </authorList>
    </citation>
    <scope>NUCLEOTIDE SEQUENCE</scope>
    <source>
        <strain evidence="3">CAN-66</strain>
        <tissue evidence="3">Leaf</tissue>
    </source>
</reference>
<dbReference type="SUPFAM" id="SSF53098">
    <property type="entry name" value="Ribonuclease H-like"/>
    <property type="match status" value="1"/>
</dbReference>
<gene>
    <name evidence="3" type="ORF">OSB04_019215</name>
</gene>
<feature type="region of interest" description="Disordered" evidence="1">
    <location>
        <begin position="370"/>
        <end position="403"/>
    </location>
</feature>
<dbReference type="InterPro" id="IPR025724">
    <property type="entry name" value="GAG-pre-integrase_dom"/>
</dbReference>
<dbReference type="Gene3D" id="3.30.420.10">
    <property type="entry name" value="Ribonuclease H-like superfamily/Ribonuclease H"/>
    <property type="match status" value="1"/>
</dbReference>
<dbReference type="PROSITE" id="PS50994">
    <property type="entry name" value="INTEGRASE"/>
    <property type="match status" value="1"/>
</dbReference>
<dbReference type="InterPro" id="IPR036397">
    <property type="entry name" value="RNaseH_sf"/>
</dbReference>
<comment type="caution">
    <text evidence="3">The sequence shown here is derived from an EMBL/GenBank/DDBJ whole genome shotgun (WGS) entry which is preliminary data.</text>
</comment>